<accession>A0A4Y2D2U4</accession>
<organism evidence="1 2">
    <name type="scientific">Araneus ventricosus</name>
    <name type="common">Orbweaver spider</name>
    <name type="synonym">Epeira ventricosa</name>
    <dbReference type="NCBI Taxonomy" id="182803"/>
    <lineage>
        <taxon>Eukaryota</taxon>
        <taxon>Metazoa</taxon>
        <taxon>Ecdysozoa</taxon>
        <taxon>Arthropoda</taxon>
        <taxon>Chelicerata</taxon>
        <taxon>Arachnida</taxon>
        <taxon>Araneae</taxon>
        <taxon>Araneomorphae</taxon>
        <taxon>Entelegynae</taxon>
        <taxon>Araneoidea</taxon>
        <taxon>Araneidae</taxon>
        <taxon>Araneus</taxon>
    </lineage>
</organism>
<gene>
    <name evidence="1" type="ORF">AVEN_241203_1</name>
</gene>
<comment type="caution">
    <text evidence="1">The sequence shown here is derived from an EMBL/GenBank/DDBJ whole genome shotgun (WGS) entry which is preliminary data.</text>
</comment>
<name>A0A4Y2D2U4_ARAVE</name>
<evidence type="ECO:0000313" key="2">
    <source>
        <dbReference type="Proteomes" id="UP000499080"/>
    </source>
</evidence>
<evidence type="ECO:0000313" key="1">
    <source>
        <dbReference type="EMBL" id="GBM09875.1"/>
    </source>
</evidence>
<keyword evidence="2" id="KW-1185">Reference proteome</keyword>
<reference evidence="1 2" key="1">
    <citation type="journal article" date="2019" name="Sci. Rep.">
        <title>Orb-weaving spider Araneus ventricosus genome elucidates the spidroin gene catalogue.</title>
        <authorList>
            <person name="Kono N."/>
            <person name="Nakamura H."/>
            <person name="Ohtoshi R."/>
            <person name="Moran D.A.P."/>
            <person name="Shinohara A."/>
            <person name="Yoshida Y."/>
            <person name="Fujiwara M."/>
            <person name="Mori M."/>
            <person name="Tomita M."/>
            <person name="Arakawa K."/>
        </authorList>
    </citation>
    <scope>NUCLEOTIDE SEQUENCE [LARGE SCALE GENOMIC DNA]</scope>
</reference>
<protein>
    <submittedName>
        <fullName evidence="1">Uncharacterized protein</fullName>
    </submittedName>
</protein>
<sequence length="146" mass="16477">MIFKAFVPSVNQSIETGIVEIRVEIVESLTGLFWYPRLGWESSLFPHVNNGKSDVSLPNQEYQNKPPTNDGFLNFGSEMTTCQVLLQRSEEMKITSCEIRPVVDVLDLPYLCSSGTSVLSSSNYLHRNHTCFRDITLAPKTSTSWL</sequence>
<dbReference type="AlphaFoldDB" id="A0A4Y2D2U4"/>
<proteinExistence type="predicted"/>
<dbReference type="EMBL" id="BGPR01000277">
    <property type="protein sequence ID" value="GBM09875.1"/>
    <property type="molecule type" value="Genomic_DNA"/>
</dbReference>
<dbReference type="Proteomes" id="UP000499080">
    <property type="component" value="Unassembled WGS sequence"/>
</dbReference>